<dbReference type="InterPro" id="IPR013783">
    <property type="entry name" value="Ig-like_fold"/>
</dbReference>
<name>W3XC81_PESFW</name>
<dbReference type="GeneID" id="19269941"/>
<gene>
    <name evidence="2" type="ORF">PFICI_04928</name>
</gene>
<dbReference type="InParanoid" id="W3XC81"/>
<accession>W3XC81</accession>
<dbReference type="eggNOG" id="ENOG502SF4A">
    <property type="taxonomic scope" value="Eukaryota"/>
</dbReference>
<dbReference type="Gene3D" id="2.60.40.10">
    <property type="entry name" value="Immunoglobulins"/>
    <property type="match status" value="1"/>
</dbReference>
<dbReference type="RefSeq" id="XP_007831700.1">
    <property type="nucleotide sequence ID" value="XM_007833509.1"/>
</dbReference>
<dbReference type="InterPro" id="IPR050583">
    <property type="entry name" value="Mycobacterial_A85_antigen"/>
</dbReference>
<dbReference type="SUPFAM" id="SSF53474">
    <property type="entry name" value="alpha/beta-Hydrolases"/>
    <property type="match status" value="1"/>
</dbReference>
<protein>
    <submittedName>
        <fullName evidence="2">Uncharacterized protein</fullName>
    </submittedName>
</protein>
<feature type="chain" id="PRO_5004835659" evidence="1">
    <location>
        <begin position="19"/>
        <end position="375"/>
    </location>
</feature>
<dbReference type="Proteomes" id="UP000030651">
    <property type="component" value="Unassembled WGS sequence"/>
</dbReference>
<keyword evidence="1" id="KW-0732">Signal</keyword>
<sequence length="375" mass="42001">MYSSALFRAPLWATLASAGVVVTKTGQAPTGYEVQFTYFNDTATQVTIAGGLQTFTDEFHVSAQASANYDPKNYKSGWFRSLGLATDTPYNMTSDGQGNWQYTTPLPSGTYQYAFEVDCYNVTECTLSTGRGSVLPGNDQDAQLHVARVYSPSGRCTRLHTLPAIRLWRRCRKRVSPPIPVIGHIEPTVVVMPSFYNLAPEYAFQYGYSTNGQTPTSAYIRENYMEYLFPWVEEHYNVTTDPAHRAFAGLSLGSLLTYEMYINATDYFSYFGMFSGVLGPGTPADQYINASMVEAKPSYLERGIYTGVGLFDIAFEDVRNLQAAFDTARVPYVGRVVPFGFHYWNTWADCLWNFGHQALWKPLPFAPTDTVSFPF</sequence>
<evidence type="ECO:0000313" key="3">
    <source>
        <dbReference type="Proteomes" id="UP000030651"/>
    </source>
</evidence>
<dbReference type="AlphaFoldDB" id="W3XC81"/>
<dbReference type="EMBL" id="KI912111">
    <property type="protein sequence ID" value="ETS83052.1"/>
    <property type="molecule type" value="Genomic_DNA"/>
</dbReference>
<dbReference type="InterPro" id="IPR029058">
    <property type="entry name" value="AB_hydrolase_fold"/>
</dbReference>
<dbReference type="Pfam" id="PF00756">
    <property type="entry name" value="Esterase"/>
    <property type="match status" value="1"/>
</dbReference>
<dbReference type="PANTHER" id="PTHR48098">
    <property type="entry name" value="ENTEROCHELIN ESTERASE-RELATED"/>
    <property type="match status" value="1"/>
</dbReference>
<organism evidence="2 3">
    <name type="scientific">Pestalotiopsis fici (strain W106-1 / CGMCC3.15140)</name>
    <dbReference type="NCBI Taxonomy" id="1229662"/>
    <lineage>
        <taxon>Eukaryota</taxon>
        <taxon>Fungi</taxon>
        <taxon>Dikarya</taxon>
        <taxon>Ascomycota</taxon>
        <taxon>Pezizomycotina</taxon>
        <taxon>Sordariomycetes</taxon>
        <taxon>Xylariomycetidae</taxon>
        <taxon>Amphisphaeriales</taxon>
        <taxon>Sporocadaceae</taxon>
        <taxon>Pestalotiopsis</taxon>
    </lineage>
</organism>
<dbReference type="OMA" id="VVMPYGN"/>
<feature type="signal peptide" evidence="1">
    <location>
        <begin position="1"/>
        <end position="18"/>
    </location>
</feature>
<evidence type="ECO:0000313" key="2">
    <source>
        <dbReference type="EMBL" id="ETS83052.1"/>
    </source>
</evidence>
<evidence type="ECO:0000256" key="1">
    <source>
        <dbReference type="SAM" id="SignalP"/>
    </source>
</evidence>
<proteinExistence type="predicted"/>
<reference evidence="3" key="1">
    <citation type="journal article" date="2015" name="BMC Genomics">
        <title>Genomic and transcriptomic analysis of the endophytic fungus Pestalotiopsis fici reveals its lifestyle and high potential for synthesis of natural products.</title>
        <authorList>
            <person name="Wang X."/>
            <person name="Zhang X."/>
            <person name="Liu L."/>
            <person name="Xiang M."/>
            <person name="Wang W."/>
            <person name="Sun X."/>
            <person name="Che Y."/>
            <person name="Guo L."/>
            <person name="Liu G."/>
            <person name="Guo L."/>
            <person name="Wang C."/>
            <person name="Yin W.B."/>
            <person name="Stadler M."/>
            <person name="Zhang X."/>
            <person name="Liu X."/>
        </authorList>
    </citation>
    <scope>NUCLEOTIDE SEQUENCE [LARGE SCALE GENOMIC DNA]</scope>
    <source>
        <strain evidence="3">W106-1 / CGMCC3.15140</strain>
    </source>
</reference>
<dbReference type="HOGENOM" id="CLU_608377_0_0_1"/>
<dbReference type="OrthoDB" id="2112891at2759"/>
<dbReference type="STRING" id="1229662.W3XC81"/>
<dbReference type="InterPro" id="IPR000801">
    <property type="entry name" value="Esterase-like"/>
</dbReference>
<dbReference type="KEGG" id="pfy:PFICI_04928"/>
<keyword evidence="3" id="KW-1185">Reference proteome</keyword>
<dbReference type="Gene3D" id="3.40.50.1820">
    <property type="entry name" value="alpha/beta hydrolase"/>
    <property type="match status" value="1"/>
</dbReference>